<dbReference type="InterPro" id="IPR015500">
    <property type="entry name" value="Peptidase_S8_subtilisin-rel"/>
</dbReference>
<feature type="active site" description="Charge relay system" evidence="6">
    <location>
        <position position="45"/>
    </location>
</feature>
<dbReference type="Pfam" id="PF00082">
    <property type="entry name" value="Peptidase_S8"/>
    <property type="match status" value="1"/>
</dbReference>
<dbReference type="Proteomes" id="UP000016568">
    <property type="component" value="Unassembled WGS sequence"/>
</dbReference>
<dbReference type="CDD" id="cd04848">
    <property type="entry name" value="Peptidases_S8_Autotransporter_serine_protease_like"/>
    <property type="match status" value="1"/>
</dbReference>
<dbReference type="PROSITE" id="PS00136">
    <property type="entry name" value="SUBTILASE_ASP"/>
    <property type="match status" value="1"/>
</dbReference>
<keyword evidence="10" id="KW-1185">Reference proteome</keyword>
<keyword evidence="4 6" id="KW-0378">Hydrolase</keyword>
<dbReference type="InterPro" id="IPR023828">
    <property type="entry name" value="Peptidase_S8_Ser-AS"/>
</dbReference>
<evidence type="ECO:0000256" key="3">
    <source>
        <dbReference type="ARBA" id="ARBA00022729"/>
    </source>
</evidence>
<dbReference type="GO" id="GO:0006508">
    <property type="term" value="P:proteolysis"/>
    <property type="evidence" value="ECO:0007669"/>
    <property type="project" value="UniProtKB-KW"/>
</dbReference>
<reference evidence="9 10" key="1">
    <citation type="submission" date="2013-09" db="EMBL/GenBank/DDBJ databases">
        <title>Whole genome shotgun sequence of Novosphingobium tardaugens NBRC 16725.</title>
        <authorList>
            <person name="Isaki S."/>
            <person name="Hosoyama A."/>
            <person name="Tsuchikane K."/>
            <person name="Katsumata H."/>
            <person name="Ando Y."/>
            <person name="Yamazaki S."/>
            <person name="Fujita N."/>
        </authorList>
    </citation>
    <scope>NUCLEOTIDE SEQUENCE [LARGE SCALE GENOMIC DNA]</scope>
    <source>
        <strain evidence="9 10">NBRC 16725</strain>
    </source>
</reference>
<evidence type="ECO:0000256" key="7">
    <source>
        <dbReference type="RuleBase" id="RU003355"/>
    </source>
</evidence>
<name>U2YB25_9SPHN</name>
<dbReference type="AlphaFoldDB" id="U2YB25"/>
<comment type="caution">
    <text evidence="9">The sequence shown here is derived from an EMBL/GenBank/DDBJ whole genome shotgun (WGS) entry which is preliminary data.</text>
</comment>
<evidence type="ECO:0000256" key="4">
    <source>
        <dbReference type="ARBA" id="ARBA00022801"/>
    </source>
</evidence>
<dbReference type="eggNOG" id="COG1404">
    <property type="taxonomic scope" value="Bacteria"/>
</dbReference>
<dbReference type="PRINTS" id="PR00723">
    <property type="entry name" value="SUBTILISIN"/>
</dbReference>
<organism evidence="9 10">
    <name type="scientific">Caenibius tardaugens NBRC 16725</name>
    <dbReference type="NCBI Taxonomy" id="1219035"/>
    <lineage>
        <taxon>Bacteria</taxon>
        <taxon>Pseudomonadati</taxon>
        <taxon>Pseudomonadota</taxon>
        <taxon>Alphaproteobacteria</taxon>
        <taxon>Sphingomonadales</taxon>
        <taxon>Erythrobacteraceae</taxon>
        <taxon>Caenibius</taxon>
    </lineage>
</organism>
<dbReference type="PANTHER" id="PTHR43806">
    <property type="entry name" value="PEPTIDASE S8"/>
    <property type="match status" value="1"/>
</dbReference>
<evidence type="ECO:0000313" key="10">
    <source>
        <dbReference type="Proteomes" id="UP000016568"/>
    </source>
</evidence>
<dbReference type="SUPFAM" id="SSF52743">
    <property type="entry name" value="Subtilisin-like"/>
    <property type="match status" value="1"/>
</dbReference>
<feature type="domain" description="Peptidase S8/S53" evidence="8">
    <location>
        <begin position="36"/>
        <end position="295"/>
    </location>
</feature>
<evidence type="ECO:0000313" key="9">
    <source>
        <dbReference type="EMBL" id="GAD50651.1"/>
    </source>
</evidence>
<dbReference type="PANTHER" id="PTHR43806:SF11">
    <property type="entry name" value="CEREVISIN-RELATED"/>
    <property type="match status" value="1"/>
</dbReference>
<evidence type="ECO:0000256" key="2">
    <source>
        <dbReference type="ARBA" id="ARBA00022670"/>
    </source>
</evidence>
<evidence type="ECO:0000259" key="8">
    <source>
        <dbReference type="Pfam" id="PF00082"/>
    </source>
</evidence>
<evidence type="ECO:0000256" key="5">
    <source>
        <dbReference type="ARBA" id="ARBA00022825"/>
    </source>
</evidence>
<keyword evidence="5 6" id="KW-0720">Serine protease</keyword>
<dbReference type="InterPro" id="IPR034061">
    <property type="entry name" value="Peptidases_S8_Autotransporter"/>
</dbReference>
<evidence type="ECO:0000256" key="1">
    <source>
        <dbReference type="ARBA" id="ARBA00011073"/>
    </source>
</evidence>
<dbReference type="InterPro" id="IPR023827">
    <property type="entry name" value="Peptidase_S8_Asp-AS"/>
</dbReference>
<dbReference type="PROSITE" id="PS51892">
    <property type="entry name" value="SUBTILASE"/>
    <property type="match status" value="1"/>
</dbReference>
<dbReference type="Gene3D" id="3.40.50.200">
    <property type="entry name" value="Peptidase S8/S53 domain"/>
    <property type="match status" value="1"/>
</dbReference>
<dbReference type="PROSITE" id="PS00138">
    <property type="entry name" value="SUBTILASE_SER"/>
    <property type="match status" value="1"/>
</dbReference>
<sequence>MAVPTAFDTTEFQASTSAKFHNAVAAWSDPTDPATGSGVAIAIIDDGIDTNNAEFTGRISNLSKDFAGHADFASQGGTHGTRIALVAAAARNDVGTMGIAYDATIMALRVDRGTTCSSRCRYDTAAIVQAISYAADNGARVINLSMSGSSASAEVTAAITAATADGVVVVVSAGNDGLANPSGFARDLLVAGGGNVIVVGSVDANGNISTWSNRAGSTKASYLAALGQDVPVTALSGSGIATYSGTSFSAPQVSGAVALLAQAFPALSGAQIVEILLDTAHDAGAVGTDAVYGRGILDIAAAMNPVGPTSFAGTDNSVILGNTIGAGSEAMGDALTGASLGTVVLDKYNRAYGFDMGHNLRSASIVPKLRNALASEQRVLAGASDKATFAFTVDATNSGNIQIWPDAMRLTQEDAEKARVLAARVALRLSPNTQVGFGFSDTANGLVAQLQGADRPAFFVAQDAASEEGFMADDRVSLALRRQIGGWGLTAGAESARVVSGAPLRFDTALRDSRSRDGMTRFGIALDRDWGPVDMAFGLSWMNENRTVLGARFNDAFGGKGADSVVLDGRLGWDFAPSWRFGAAWREGWTMARSAGLIADGSQLRSRAWSFDVSKRQVFGQSDSIALRIAQPLRVESGRLRLDLPVAYDYATGTTTFGTRSLNLAPDGREVMGELAWNGRLFSGFATASVFYRRDPGHYAQVPDDKGIALRWSKGF</sequence>
<feature type="active site" description="Charge relay system" evidence="6">
    <location>
        <position position="79"/>
    </location>
</feature>
<keyword evidence="3" id="KW-0732">Signal</keyword>
<comment type="similarity">
    <text evidence="1 6 7">Belongs to the peptidase S8 family.</text>
</comment>
<gene>
    <name evidence="9" type="ORF">NT2_10_00960</name>
</gene>
<dbReference type="EMBL" id="BASZ01000010">
    <property type="protein sequence ID" value="GAD50651.1"/>
    <property type="molecule type" value="Genomic_DNA"/>
</dbReference>
<dbReference type="InterPro" id="IPR050131">
    <property type="entry name" value="Peptidase_S8_subtilisin-like"/>
</dbReference>
<proteinExistence type="inferred from homology"/>
<dbReference type="GO" id="GO:0004252">
    <property type="term" value="F:serine-type endopeptidase activity"/>
    <property type="evidence" value="ECO:0007669"/>
    <property type="project" value="UniProtKB-UniRule"/>
</dbReference>
<feature type="active site" description="Charge relay system" evidence="6">
    <location>
        <position position="247"/>
    </location>
</feature>
<dbReference type="InterPro" id="IPR036852">
    <property type="entry name" value="Peptidase_S8/S53_dom_sf"/>
</dbReference>
<keyword evidence="2 6" id="KW-0645">Protease</keyword>
<evidence type="ECO:0000256" key="6">
    <source>
        <dbReference type="PROSITE-ProRule" id="PRU01240"/>
    </source>
</evidence>
<protein>
    <submittedName>
        <fullName evidence="9">Peptidase S8 family protein</fullName>
    </submittedName>
</protein>
<accession>U2YB25</accession>
<dbReference type="InterPro" id="IPR000209">
    <property type="entry name" value="Peptidase_S8/S53_dom"/>
</dbReference>